<keyword evidence="2" id="KW-1185">Reference proteome</keyword>
<accession>A0ABQ4IHY6</accession>
<dbReference type="SUPFAM" id="SSF160207">
    <property type="entry name" value="NMB0488-like"/>
    <property type="match status" value="1"/>
</dbReference>
<proteinExistence type="predicted"/>
<sequence>MIREMNGKVSVFQRDDGRIYVASYSRVAQGPTVLNGWCDAVSADVADNHLGVLVQEGLRIGQEPERDISPENGEEHLRGLLKLAKVRSFAAFARGSRAVGVRRDDSGAYFVFYTENSGVRTGFSYTGNKTVVPSESSADEIGRAVRAGLASSST</sequence>
<evidence type="ECO:0008006" key="3">
    <source>
        <dbReference type="Google" id="ProtNLM"/>
    </source>
</evidence>
<gene>
    <name evidence="1" type="ORF">Vgi01_41190</name>
</gene>
<dbReference type="Proteomes" id="UP000647860">
    <property type="component" value="Unassembled WGS sequence"/>
</dbReference>
<reference evidence="1 2" key="1">
    <citation type="submission" date="2021-01" db="EMBL/GenBank/DDBJ databases">
        <title>Whole genome shotgun sequence of Verrucosispora gifhornensis NBRC 16317.</title>
        <authorList>
            <person name="Komaki H."/>
            <person name="Tamura T."/>
        </authorList>
    </citation>
    <scope>NUCLEOTIDE SEQUENCE [LARGE SCALE GENOMIC DNA]</scope>
    <source>
        <strain evidence="1 2">NBRC 16317</strain>
    </source>
</reference>
<protein>
    <recommendedName>
        <fullName evidence="3">EspG family protein</fullName>
    </recommendedName>
</protein>
<evidence type="ECO:0000313" key="2">
    <source>
        <dbReference type="Proteomes" id="UP000647860"/>
    </source>
</evidence>
<dbReference type="InterPro" id="IPR037891">
    <property type="entry name" value="Cdil-like_sf"/>
</dbReference>
<dbReference type="Gene3D" id="3.40.1590.10">
    <property type="entry name" value="NMB0488-like"/>
    <property type="match status" value="1"/>
</dbReference>
<comment type="caution">
    <text evidence="1">The sequence shown here is derived from an EMBL/GenBank/DDBJ whole genome shotgun (WGS) entry which is preliminary data.</text>
</comment>
<evidence type="ECO:0000313" key="1">
    <source>
        <dbReference type="EMBL" id="GIJ17435.1"/>
    </source>
</evidence>
<dbReference type="EMBL" id="BOPA01000028">
    <property type="protein sequence ID" value="GIJ17435.1"/>
    <property type="molecule type" value="Genomic_DNA"/>
</dbReference>
<name>A0ABQ4IHY6_9ACTN</name>
<organism evidence="1 2">
    <name type="scientific">Micromonospora gifhornensis</name>
    <dbReference type="NCBI Taxonomy" id="84594"/>
    <lineage>
        <taxon>Bacteria</taxon>
        <taxon>Bacillati</taxon>
        <taxon>Actinomycetota</taxon>
        <taxon>Actinomycetes</taxon>
        <taxon>Micromonosporales</taxon>
        <taxon>Micromonosporaceae</taxon>
        <taxon>Micromonospora</taxon>
    </lineage>
</organism>